<accession>A0AAU6U803</accession>
<reference evidence="2" key="1">
    <citation type="submission" date="2022-03" db="EMBL/GenBank/DDBJ databases">
        <title>Sea Food Isolates.</title>
        <authorList>
            <person name="Li c."/>
        </authorList>
    </citation>
    <scope>NUCLEOTIDE SEQUENCE</scope>
    <source>
        <strain evidence="2">19CA06SA08-2</strain>
    </source>
</reference>
<feature type="compositionally biased region" description="Polar residues" evidence="1">
    <location>
        <begin position="75"/>
        <end position="87"/>
    </location>
</feature>
<name>A0AAU6U803_UNCXX</name>
<sequence>MESARDKRTDEIIEAETLWMLEHVDKDGYECWGCGIDMYPSSWKKENKKRPSFNKMPGKEHLIHCDADAEREVISQGQTQSVRQQLDSSPGLSPSGLVLIDKRPATAPNPGNGINSSTSVHSPTVAAGHGNGPQRTSRRKAQSIRPICRAFIHFPHDRNISLEIPGIEADNYLTAFKRLGSPIQKYPDTKIFYSELLWLPITQSEERLIIPLAGEWEDRKPSKSYQLHVEWKSWSQAKKTMLLNELEAAKEEGKQARRVGRKDKAWVFFIGEQNADHLETFYVSDSRLICSIIGNIVYPKYE</sequence>
<feature type="compositionally biased region" description="Low complexity" evidence="1">
    <location>
        <begin position="88"/>
        <end position="97"/>
    </location>
</feature>
<feature type="region of interest" description="Disordered" evidence="1">
    <location>
        <begin position="74"/>
        <end position="140"/>
    </location>
</feature>
<dbReference type="EMBL" id="CP095353">
    <property type="protein sequence ID" value="XAG69357.1"/>
    <property type="molecule type" value="Genomic_DNA"/>
</dbReference>
<gene>
    <name evidence="2" type="ORF">MRM75_22735</name>
</gene>
<evidence type="ECO:0000256" key="1">
    <source>
        <dbReference type="SAM" id="MobiDB-lite"/>
    </source>
</evidence>
<protein>
    <submittedName>
        <fullName evidence="2">Uncharacterized protein</fullName>
    </submittedName>
</protein>
<proteinExistence type="predicted"/>
<dbReference type="AlphaFoldDB" id="A0AAU6U803"/>
<organism evidence="2">
    <name type="scientific">bacterium 19CA06SA08-2</name>
    <dbReference type="NCBI Taxonomy" id="2920658"/>
    <lineage>
        <taxon>Bacteria</taxon>
    </lineage>
</organism>
<evidence type="ECO:0000313" key="2">
    <source>
        <dbReference type="EMBL" id="XAG69357.1"/>
    </source>
</evidence>
<feature type="compositionally biased region" description="Polar residues" evidence="1">
    <location>
        <begin position="112"/>
        <end position="122"/>
    </location>
</feature>